<sequence length="48" mass="5388">MECKARYAGTARVENIFLRDPPQKLVGAVLCGKGVRETEVIGFLLFKY</sequence>
<evidence type="ECO:0000313" key="2">
    <source>
        <dbReference type="Proteomes" id="UP001549363"/>
    </source>
</evidence>
<comment type="caution">
    <text evidence="1">The sequence shown here is derived from an EMBL/GenBank/DDBJ whole genome shotgun (WGS) entry which is preliminary data.</text>
</comment>
<protein>
    <submittedName>
        <fullName evidence="1">Uncharacterized protein</fullName>
    </submittedName>
</protein>
<proteinExistence type="predicted"/>
<gene>
    <name evidence="1" type="ORF">ABIA69_000624</name>
</gene>
<keyword evidence="2" id="KW-1185">Reference proteome</keyword>
<organism evidence="1 2">
    <name type="scientific">Lysinibacillus parviboronicapiens</name>
    <dbReference type="NCBI Taxonomy" id="436516"/>
    <lineage>
        <taxon>Bacteria</taxon>
        <taxon>Bacillati</taxon>
        <taxon>Bacillota</taxon>
        <taxon>Bacilli</taxon>
        <taxon>Bacillales</taxon>
        <taxon>Bacillaceae</taxon>
        <taxon>Lysinibacillus</taxon>
    </lineage>
</organism>
<dbReference type="EMBL" id="JBEPSB010000001">
    <property type="protein sequence ID" value="MET4559481.1"/>
    <property type="molecule type" value="Genomic_DNA"/>
</dbReference>
<reference evidence="1 2" key="1">
    <citation type="submission" date="2024-06" db="EMBL/GenBank/DDBJ databases">
        <title>Sorghum-associated microbial communities from plants grown in Nebraska, USA.</title>
        <authorList>
            <person name="Schachtman D."/>
        </authorList>
    </citation>
    <scope>NUCLEOTIDE SEQUENCE [LARGE SCALE GENOMIC DNA]</scope>
    <source>
        <strain evidence="1 2">736</strain>
    </source>
</reference>
<name>A0ABV2PEV5_9BACI</name>
<evidence type="ECO:0000313" key="1">
    <source>
        <dbReference type="EMBL" id="MET4559481.1"/>
    </source>
</evidence>
<accession>A0ABV2PEV5</accession>
<dbReference type="Proteomes" id="UP001549363">
    <property type="component" value="Unassembled WGS sequence"/>
</dbReference>